<dbReference type="AlphaFoldDB" id="A0A8S2ETK3"/>
<dbReference type="Proteomes" id="UP000677228">
    <property type="component" value="Unassembled WGS sequence"/>
</dbReference>
<dbReference type="EMBL" id="CAJOBA010041375">
    <property type="protein sequence ID" value="CAF4112888.1"/>
    <property type="molecule type" value="Genomic_DNA"/>
</dbReference>
<evidence type="ECO:0000313" key="4">
    <source>
        <dbReference type="Proteomes" id="UP000677228"/>
    </source>
</evidence>
<feature type="region of interest" description="Disordered" evidence="1">
    <location>
        <begin position="50"/>
        <end position="70"/>
    </location>
</feature>
<evidence type="ECO:0000313" key="3">
    <source>
        <dbReference type="EMBL" id="CAF4112888.1"/>
    </source>
</evidence>
<accession>A0A8S2ETK3</accession>
<evidence type="ECO:0000256" key="1">
    <source>
        <dbReference type="SAM" id="MobiDB-lite"/>
    </source>
</evidence>
<protein>
    <submittedName>
        <fullName evidence="2">Uncharacterized protein</fullName>
    </submittedName>
</protein>
<sequence>DIFQRIDIGVGIDAKADIRCKDNLLWRLIITYVLDLRMCVTKDDPTSTDDLFDVSDDETDNTDNDTNNEPAVHVTEQHSEMMIDKEVELNTANSEFRTELLTIYYECLHEKGYSKNSTTKTKEIICENLQRLAYLTSNFMPSDLTRYRREVKLFDNMILKKDAQRTTADSESRMGILKRTQPGTTQLGF</sequence>
<proteinExistence type="predicted"/>
<feature type="non-terminal residue" evidence="2">
    <location>
        <position position="1"/>
    </location>
</feature>
<name>A0A8S2ETK3_9BILA</name>
<feature type="compositionally biased region" description="Acidic residues" evidence="1">
    <location>
        <begin position="50"/>
        <end position="63"/>
    </location>
</feature>
<dbReference type="Proteomes" id="UP000682733">
    <property type="component" value="Unassembled WGS sequence"/>
</dbReference>
<comment type="caution">
    <text evidence="2">The sequence shown here is derived from an EMBL/GenBank/DDBJ whole genome shotgun (WGS) entry which is preliminary data.</text>
</comment>
<evidence type="ECO:0000313" key="2">
    <source>
        <dbReference type="EMBL" id="CAF1305669.1"/>
    </source>
</evidence>
<gene>
    <name evidence="2" type="ORF">OVA965_LOCUS28748</name>
    <name evidence="3" type="ORF">TMI583_LOCUS29511</name>
</gene>
<dbReference type="EMBL" id="CAJNOK010019788">
    <property type="protein sequence ID" value="CAF1305669.1"/>
    <property type="molecule type" value="Genomic_DNA"/>
</dbReference>
<feature type="region of interest" description="Disordered" evidence="1">
    <location>
        <begin position="165"/>
        <end position="189"/>
    </location>
</feature>
<reference evidence="2" key="1">
    <citation type="submission" date="2021-02" db="EMBL/GenBank/DDBJ databases">
        <authorList>
            <person name="Nowell W R."/>
        </authorList>
    </citation>
    <scope>NUCLEOTIDE SEQUENCE</scope>
</reference>
<organism evidence="2 4">
    <name type="scientific">Didymodactylos carnosus</name>
    <dbReference type="NCBI Taxonomy" id="1234261"/>
    <lineage>
        <taxon>Eukaryota</taxon>
        <taxon>Metazoa</taxon>
        <taxon>Spiralia</taxon>
        <taxon>Gnathifera</taxon>
        <taxon>Rotifera</taxon>
        <taxon>Eurotatoria</taxon>
        <taxon>Bdelloidea</taxon>
        <taxon>Philodinida</taxon>
        <taxon>Philodinidae</taxon>
        <taxon>Didymodactylos</taxon>
    </lineage>
</organism>